<organism evidence="9 10">
    <name type="scientific">Nocardiopsis codii</name>
    <dbReference type="NCBI Taxonomy" id="3065942"/>
    <lineage>
        <taxon>Bacteria</taxon>
        <taxon>Bacillati</taxon>
        <taxon>Actinomycetota</taxon>
        <taxon>Actinomycetes</taxon>
        <taxon>Streptosporangiales</taxon>
        <taxon>Nocardiopsidaceae</taxon>
        <taxon>Nocardiopsis</taxon>
    </lineage>
</organism>
<keyword evidence="5 7" id="KW-1133">Transmembrane helix</keyword>
<feature type="transmembrane region" description="Helical" evidence="7">
    <location>
        <begin position="79"/>
        <end position="103"/>
    </location>
</feature>
<evidence type="ECO:0000256" key="7">
    <source>
        <dbReference type="RuleBase" id="RU363032"/>
    </source>
</evidence>
<keyword evidence="10" id="KW-1185">Reference proteome</keyword>
<comment type="subcellular location">
    <subcellularLocation>
        <location evidence="1 7">Cell membrane</location>
        <topology evidence="1 7">Multi-pass membrane protein</topology>
    </subcellularLocation>
</comment>
<dbReference type="Gene3D" id="1.10.3720.10">
    <property type="entry name" value="MetI-like"/>
    <property type="match status" value="1"/>
</dbReference>
<evidence type="ECO:0000313" key="9">
    <source>
        <dbReference type="EMBL" id="MEE2038830.1"/>
    </source>
</evidence>
<dbReference type="EMBL" id="JAUZMY010000015">
    <property type="protein sequence ID" value="MEE2038830.1"/>
    <property type="molecule type" value="Genomic_DNA"/>
</dbReference>
<evidence type="ECO:0000256" key="4">
    <source>
        <dbReference type="ARBA" id="ARBA00022692"/>
    </source>
</evidence>
<keyword evidence="3" id="KW-1003">Cell membrane</keyword>
<dbReference type="Pfam" id="PF00528">
    <property type="entry name" value="BPD_transp_1"/>
    <property type="match status" value="1"/>
</dbReference>
<keyword evidence="2 7" id="KW-0813">Transport</keyword>
<feature type="transmembrane region" description="Helical" evidence="7">
    <location>
        <begin position="115"/>
        <end position="132"/>
    </location>
</feature>
<keyword evidence="4 7" id="KW-0812">Transmembrane</keyword>
<dbReference type="PROSITE" id="PS50928">
    <property type="entry name" value="ABC_TM1"/>
    <property type="match status" value="1"/>
</dbReference>
<proteinExistence type="inferred from homology"/>
<evidence type="ECO:0000256" key="6">
    <source>
        <dbReference type="ARBA" id="ARBA00023136"/>
    </source>
</evidence>
<dbReference type="CDD" id="cd06261">
    <property type="entry name" value="TM_PBP2"/>
    <property type="match status" value="1"/>
</dbReference>
<dbReference type="InterPro" id="IPR035906">
    <property type="entry name" value="MetI-like_sf"/>
</dbReference>
<comment type="caution">
    <text evidence="9">The sequence shown here is derived from an EMBL/GenBank/DDBJ whole genome shotgun (WGS) entry which is preliminary data.</text>
</comment>
<dbReference type="InterPro" id="IPR000515">
    <property type="entry name" value="MetI-like"/>
</dbReference>
<gene>
    <name evidence="9" type="ORF">Q8791_16525</name>
</gene>
<dbReference type="PANTHER" id="PTHR43386">
    <property type="entry name" value="OLIGOPEPTIDE TRANSPORT SYSTEM PERMEASE PROTEIN APPC"/>
    <property type="match status" value="1"/>
</dbReference>
<evidence type="ECO:0000256" key="3">
    <source>
        <dbReference type="ARBA" id="ARBA00022475"/>
    </source>
</evidence>
<name>A0ABU7K9B9_9ACTN</name>
<feature type="domain" description="ABC transmembrane type-1" evidence="8">
    <location>
        <begin position="73"/>
        <end position="261"/>
    </location>
</feature>
<evidence type="ECO:0000313" key="10">
    <source>
        <dbReference type="Proteomes" id="UP001356095"/>
    </source>
</evidence>
<feature type="transmembrane region" description="Helical" evidence="7">
    <location>
        <begin position="190"/>
        <end position="218"/>
    </location>
</feature>
<feature type="transmembrane region" description="Helical" evidence="7">
    <location>
        <begin position="138"/>
        <end position="161"/>
    </location>
</feature>
<dbReference type="PANTHER" id="PTHR43386:SF6">
    <property type="entry name" value="ABC TRANSPORTER PERMEASE PROTEIN"/>
    <property type="match status" value="1"/>
</dbReference>
<accession>A0ABU7K9B9</accession>
<feature type="transmembrane region" description="Helical" evidence="7">
    <location>
        <begin position="238"/>
        <end position="261"/>
    </location>
</feature>
<dbReference type="InterPro" id="IPR025966">
    <property type="entry name" value="OppC_N"/>
</dbReference>
<protein>
    <submittedName>
        <fullName evidence="9">ABC transporter permease</fullName>
    </submittedName>
</protein>
<dbReference type="InterPro" id="IPR050366">
    <property type="entry name" value="BP-dependent_transpt_permease"/>
</dbReference>
<dbReference type="Proteomes" id="UP001356095">
    <property type="component" value="Unassembled WGS sequence"/>
</dbReference>
<evidence type="ECO:0000259" key="8">
    <source>
        <dbReference type="PROSITE" id="PS50928"/>
    </source>
</evidence>
<keyword evidence="6 7" id="KW-0472">Membrane</keyword>
<dbReference type="Pfam" id="PF12911">
    <property type="entry name" value="OppC_N"/>
    <property type="match status" value="1"/>
</dbReference>
<reference evidence="9 10" key="1">
    <citation type="submission" date="2023-08" db="EMBL/GenBank/DDBJ databases">
        <authorList>
            <person name="Girao M."/>
            <person name="Carvalho M.F."/>
        </authorList>
    </citation>
    <scope>NUCLEOTIDE SEQUENCE [LARGE SCALE GENOMIC DNA]</scope>
    <source>
        <strain evidence="9 10">CT-R113</strain>
    </source>
</reference>
<comment type="similarity">
    <text evidence="7">Belongs to the binding-protein-dependent transport system permease family.</text>
</comment>
<evidence type="ECO:0000256" key="5">
    <source>
        <dbReference type="ARBA" id="ARBA00022989"/>
    </source>
</evidence>
<evidence type="ECO:0000256" key="1">
    <source>
        <dbReference type="ARBA" id="ARBA00004651"/>
    </source>
</evidence>
<dbReference type="RefSeq" id="WP_330092608.1">
    <property type="nucleotide sequence ID" value="NZ_JAUZMY010000015.1"/>
</dbReference>
<feature type="transmembrane region" description="Helical" evidence="7">
    <location>
        <begin position="12"/>
        <end position="34"/>
    </location>
</feature>
<sequence>MRTTLKSLLRDPSAVTGAAIIAVIALLAVFAPLLGGDPDLLRPSERLQAPHAGALLGTDEQGRDMWTVLLYGARTSLGIATACTVLAVAAGFLVGVACGYFRWVDAVVMRVVDGLMSFPNIILVMSLVGVLGRGVGPVLFGLTVVLVPPIARVVRAAALGARSAPMVESARSLGARDSWLLFRYVAPESVSVLIVQATMGFAATVLSIAALSFLGIGLPPDVPSWGASLSAAQQYAAVAWWIGVFPGAAILLTVLGLILLGDGLRDAMDPRARRLAELARSASAATRARGRARARVAARREDGRA</sequence>
<evidence type="ECO:0000256" key="2">
    <source>
        <dbReference type="ARBA" id="ARBA00022448"/>
    </source>
</evidence>
<dbReference type="SUPFAM" id="SSF161098">
    <property type="entry name" value="MetI-like"/>
    <property type="match status" value="1"/>
</dbReference>